<proteinExistence type="inferred from homology"/>
<dbReference type="EMBL" id="LFIW01001657">
    <property type="protein sequence ID" value="KZL81449.1"/>
    <property type="molecule type" value="Genomic_DNA"/>
</dbReference>
<evidence type="ECO:0000256" key="2">
    <source>
        <dbReference type="SAM" id="MobiDB-lite"/>
    </source>
</evidence>
<feature type="region of interest" description="Disordered" evidence="2">
    <location>
        <begin position="239"/>
        <end position="275"/>
    </location>
</feature>
<protein>
    <submittedName>
        <fullName evidence="3">Methyltransferase domain-containing protein</fullName>
    </submittedName>
</protein>
<dbReference type="AlphaFoldDB" id="A0A161XWF8"/>
<feature type="compositionally biased region" description="Acidic residues" evidence="2">
    <location>
        <begin position="124"/>
        <end position="138"/>
    </location>
</feature>
<dbReference type="GO" id="GO:0008168">
    <property type="term" value="F:methyltransferase activity"/>
    <property type="evidence" value="ECO:0007669"/>
    <property type="project" value="UniProtKB-KW"/>
</dbReference>
<gene>
    <name evidence="3" type="ORF">CI238_09749</name>
</gene>
<dbReference type="Proteomes" id="UP000076584">
    <property type="component" value="Unassembled WGS sequence"/>
</dbReference>
<accession>A0A161XWF8</accession>
<keyword evidence="3" id="KW-0808">Transferase</keyword>
<organism evidence="3 4">
    <name type="scientific">Colletotrichum incanum</name>
    <name type="common">Soybean anthracnose fungus</name>
    <dbReference type="NCBI Taxonomy" id="1573173"/>
    <lineage>
        <taxon>Eukaryota</taxon>
        <taxon>Fungi</taxon>
        <taxon>Dikarya</taxon>
        <taxon>Ascomycota</taxon>
        <taxon>Pezizomycotina</taxon>
        <taxon>Sordariomycetes</taxon>
        <taxon>Hypocreomycetidae</taxon>
        <taxon>Glomerellales</taxon>
        <taxon>Glomerellaceae</taxon>
        <taxon>Colletotrichum</taxon>
        <taxon>Colletotrichum spaethianum species complex</taxon>
    </lineage>
</organism>
<dbReference type="Gene3D" id="3.40.50.150">
    <property type="entry name" value="Vaccinia Virus protein VP39"/>
    <property type="match status" value="1"/>
</dbReference>
<feature type="compositionally biased region" description="Low complexity" evidence="2">
    <location>
        <begin position="12"/>
        <end position="21"/>
    </location>
</feature>
<evidence type="ECO:0000256" key="1">
    <source>
        <dbReference type="ARBA" id="ARBA00038158"/>
    </source>
</evidence>
<sequence length="565" mass="60991">MPPKNKKKAAARARTAAARAAQIKKRNEARGEGGSGGPPDPQVNQPVVPPPPTPPAGGHGDGGVDDEEGGLQPPLPNDLSVGAEGEVEEDSELPPSPGAQARPDAVLQAFLQRQQLDKMAALGADEEEKEEEEEEEEEGARARTPEPALRRDFECLRCVQSALHGDSSGWCVPASGSRTLKCQRCALGKTPCITIIKGSELRRLVREFLVAKRGNTAPSVLSRATGALRSRIVFEQTLPQGDVRRGTQKSGEVAPVPTSGNTPVPPASSGGPASSTAVAVANEGQADAIRAAIDSLVGQSMPASVVPAYKLLMDQYAALLGAKRVLDMGTGTVIWAIDFADKYPSAKVIGDDLSPIQPECFEVDDLEKSWTWNEPFDIINCRSMEGCFVNAPKMVKKIYQALKPGGYLEIGGLELPPGCDDDTVPKDSSLWKWHTLLQEAAEKIGRPLEGLGKQTEAMKEAGFVDITRKDYVWPLNSWPTDPHLREIGQWQCVNLDIGLEGLSLELLTRVLDWSKEEVLALCAGVRKDLRNRKMHAYWKIHIVYARKPEETEEAAEEAAGQADSS</sequence>
<keyword evidence="3" id="KW-0489">Methyltransferase</keyword>
<dbReference type="STRING" id="1573173.A0A161XWF8"/>
<dbReference type="SUPFAM" id="SSF53335">
    <property type="entry name" value="S-adenosyl-L-methionine-dependent methyltransferases"/>
    <property type="match status" value="1"/>
</dbReference>
<name>A0A161XWF8_COLIC</name>
<dbReference type="CDD" id="cd02440">
    <property type="entry name" value="AdoMet_MTases"/>
    <property type="match status" value="1"/>
</dbReference>
<feature type="region of interest" description="Disordered" evidence="2">
    <location>
        <begin position="1"/>
        <end position="101"/>
    </location>
</feature>
<comment type="similarity">
    <text evidence="1">Belongs to the methyltransferase superfamily. LaeA methyltransferase family.</text>
</comment>
<dbReference type="PANTHER" id="PTHR43591:SF24">
    <property type="entry name" value="2-METHOXY-6-POLYPRENYL-1,4-BENZOQUINOL METHYLASE, MITOCHONDRIAL"/>
    <property type="match status" value="1"/>
</dbReference>
<dbReference type="Pfam" id="PF13489">
    <property type="entry name" value="Methyltransf_23"/>
    <property type="match status" value="1"/>
</dbReference>
<comment type="caution">
    <text evidence="3">The sequence shown here is derived from an EMBL/GenBank/DDBJ whole genome shotgun (WGS) entry which is preliminary data.</text>
</comment>
<dbReference type="PANTHER" id="PTHR43591">
    <property type="entry name" value="METHYLTRANSFERASE"/>
    <property type="match status" value="1"/>
</dbReference>
<keyword evidence="4" id="KW-1185">Reference proteome</keyword>
<dbReference type="GO" id="GO:0032259">
    <property type="term" value="P:methylation"/>
    <property type="evidence" value="ECO:0007669"/>
    <property type="project" value="UniProtKB-KW"/>
</dbReference>
<feature type="compositionally biased region" description="Basic residues" evidence="2">
    <location>
        <begin position="1"/>
        <end position="11"/>
    </location>
</feature>
<reference evidence="3 4" key="1">
    <citation type="submission" date="2015-06" db="EMBL/GenBank/DDBJ databases">
        <title>Survival trade-offs in plant roots during colonization by closely related pathogenic and mutualistic fungi.</title>
        <authorList>
            <person name="Hacquard S."/>
            <person name="Kracher B."/>
            <person name="Hiruma K."/>
            <person name="Weinman A."/>
            <person name="Muench P."/>
            <person name="Garrido Oter R."/>
            <person name="Ver Loren van Themaat E."/>
            <person name="Dallerey J.-F."/>
            <person name="Damm U."/>
            <person name="Henrissat B."/>
            <person name="Lespinet O."/>
            <person name="Thon M."/>
            <person name="Kemen E."/>
            <person name="McHardy A.C."/>
            <person name="Schulze-Lefert P."/>
            <person name="O'Connell R.J."/>
        </authorList>
    </citation>
    <scope>NUCLEOTIDE SEQUENCE [LARGE SCALE GENOMIC DNA]</scope>
    <source>
        <strain evidence="3 4">MAFF 238704</strain>
    </source>
</reference>
<feature type="region of interest" description="Disordered" evidence="2">
    <location>
        <begin position="122"/>
        <end position="145"/>
    </location>
</feature>
<evidence type="ECO:0000313" key="3">
    <source>
        <dbReference type="EMBL" id="KZL81449.1"/>
    </source>
</evidence>
<evidence type="ECO:0000313" key="4">
    <source>
        <dbReference type="Proteomes" id="UP000076584"/>
    </source>
</evidence>
<dbReference type="InterPro" id="IPR029063">
    <property type="entry name" value="SAM-dependent_MTases_sf"/>
</dbReference>